<accession>A0A9D9I6N4</accession>
<dbReference type="SUPFAM" id="SSF53254">
    <property type="entry name" value="Phosphoglycerate mutase-like"/>
    <property type="match status" value="1"/>
</dbReference>
<organism evidence="15 16">
    <name type="scientific">Candidatus Cryptobacteroides faecipullorum</name>
    <dbReference type="NCBI Taxonomy" id="2840764"/>
    <lineage>
        <taxon>Bacteria</taxon>
        <taxon>Pseudomonadati</taxon>
        <taxon>Bacteroidota</taxon>
        <taxon>Bacteroidia</taxon>
        <taxon>Bacteroidales</taxon>
        <taxon>Candidatus Cryptobacteroides</taxon>
    </lineage>
</organism>
<gene>
    <name evidence="15" type="ORF">IAB99_04205</name>
</gene>
<keyword evidence="8" id="KW-0472">Membrane</keyword>
<comment type="catalytic activity">
    <reaction evidence="11">
        <text>1D-myo-inositol 1,2,4,5,6-pentakisphosphate + H2O = 1D-myo-inositol 1,2,5,6-tetrakisphosphate + phosphate</text>
        <dbReference type="Rhea" id="RHEA:77115"/>
        <dbReference type="ChEBI" id="CHEBI:15377"/>
        <dbReference type="ChEBI" id="CHEBI:43474"/>
        <dbReference type="ChEBI" id="CHEBI:57798"/>
        <dbReference type="ChEBI" id="CHEBI:195535"/>
        <dbReference type="EC" id="3.1.3.62"/>
    </reaction>
    <physiologicalReaction direction="left-to-right" evidence="11">
        <dbReference type="Rhea" id="RHEA:77116"/>
    </physiologicalReaction>
</comment>
<dbReference type="EC" id="3.1.3.62" evidence="4"/>
<comment type="catalytic activity">
    <reaction evidence="13">
        <text>(2R)-2,3-bisphosphoglycerate + H2O = (2R)-2-phosphoglycerate + phosphate</text>
        <dbReference type="Rhea" id="RHEA:27381"/>
        <dbReference type="ChEBI" id="CHEBI:15377"/>
        <dbReference type="ChEBI" id="CHEBI:43474"/>
        <dbReference type="ChEBI" id="CHEBI:58248"/>
        <dbReference type="ChEBI" id="CHEBI:58289"/>
        <dbReference type="EC" id="3.1.3.80"/>
    </reaction>
    <physiologicalReaction direction="left-to-right" evidence="13">
        <dbReference type="Rhea" id="RHEA:27382"/>
    </physiologicalReaction>
</comment>
<feature type="signal peptide" evidence="14">
    <location>
        <begin position="1"/>
        <end position="23"/>
    </location>
</feature>
<name>A0A9D9I6N4_9BACT</name>
<evidence type="ECO:0000256" key="5">
    <source>
        <dbReference type="ARBA" id="ARBA00018097"/>
    </source>
</evidence>
<reference evidence="15" key="1">
    <citation type="submission" date="2020-10" db="EMBL/GenBank/DDBJ databases">
        <authorList>
            <person name="Gilroy R."/>
        </authorList>
    </citation>
    <scope>NUCLEOTIDE SEQUENCE</scope>
    <source>
        <strain evidence="15">B1-15692</strain>
    </source>
</reference>
<evidence type="ECO:0000313" key="16">
    <source>
        <dbReference type="Proteomes" id="UP000823660"/>
    </source>
</evidence>
<sequence>MVKVIFKAAVLFLLSFVIVPVSGQTLRDEIRDDIYKAGGVYYHYTCDVPDHASVPQGYEPFYISHYGRHGSRWLAKESDYSDIKEMLDSAAAAGILTPLGEDVYSRVKTIYEDAAGRAGALTPLGVRQHKDIAGRMIDAFPQVFEGEARINASATTYPRCILSMTAFCERLKEENPSLQIEKAADLRTTRILNFFHNEANPEICDDFRKFVQGGQWQEDYRNMAPVYVKTDRLMSSLFTDGGAFAGDRAVDFVHGLYRLAADVQSTELDGKVTLFDVFTLEELYLQVIYDNYYFFVLDGPSAVNKGASAYYARILLEDIISRADEAIGGNGISADLRFGHDSSILPLMTLLQFREFRFDSEETDPALVAENWSLHELTPMAANIQFIFYRPVSSSCTQPAGKGPDSVLVKVMHNEREMHLPVREYSWPYYRWSDVKDFYLSYISSLSYPESGIGD</sequence>
<evidence type="ECO:0000256" key="12">
    <source>
        <dbReference type="ARBA" id="ARBA00043691"/>
    </source>
</evidence>
<evidence type="ECO:0000256" key="6">
    <source>
        <dbReference type="ARBA" id="ARBA00022729"/>
    </source>
</evidence>
<evidence type="ECO:0000256" key="2">
    <source>
        <dbReference type="ARBA" id="ARBA00008422"/>
    </source>
</evidence>
<dbReference type="InterPro" id="IPR029033">
    <property type="entry name" value="His_PPase_superfam"/>
</dbReference>
<comment type="caution">
    <text evidence="15">The sequence shown here is derived from an EMBL/GenBank/DDBJ whole genome shotgun (WGS) entry which is preliminary data.</text>
</comment>
<dbReference type="EC" id="3.1.3.80" evidence="3"/>
<evidence type="ECO:0000256" key="3">
    <source>
        <dbReference type="ARBA" id="ARBA00012976"/>
    </source>
</evidence>
<keyword evidence="7" id="KW-0378">Hydrolase</keyword>
<evidence type="ECO:0000256" key="14">
    <source>
        <dbReference type="SAM" id="SignalP"/>
    </source>
</evidence>
<evidence type="ECO:0000256" key="10">
    <source>
        <dbReference type="ARBA" id="ARBA00043668"/>
    </source>
</evidence>
<evidence type="ECO:0000256" key="13">
    <source>
        <dbReference type="ARBA" id="ARBA00043832"/>
    </source>
</evidence>
<reference evidence="15" key="2">
    <citation type="journal article" date="2021" name="PeerJ">
        <title>Extensive microbial diversity within the chicken gut microbiome revealed by metagenomics and culture.</title>
        <authorList>
            <person name="Gilroy R."/>
            <person name="Ravi A."/>
            <person name="Getino M."/>
            <person name="Pursley I."/>
            <person name="Horton D.L."/>
            <person name="Alikhan N.F."/>
            <person name="Baker D."/>
            <person name="Gharbi K."/>
            <person name="Hall N."/>
            <person name="Watson M."/>
            <person name="Adriaenssens E.M."/>
            <person name="Foster-Nyarko E."/>
            <person name="Jarju S."/>
            <person name="Secka A."/>
            <person name="Antonio M."/>
            <person name="Oren A."/>
            <person name="Chaudhuri R.R."/>
            <person name="La Ragione R."/>
            <person name="Hildebrand F."/>
            <person name="Pallen M.J."/>
        </authorList>
    </citation>
    <scope>NUCLEOTIDE SEQUENCE</scope>
    <source>
        <strain evidence="15">B1-15692</strain>
    </source>
</reference>
<comment type="subcellular location">
    <subcellularLocation>
        <location evidence="1">Membrane</location>
    </subcellularLocation>
</comment>
<dbReference type="Gene3D" id="3.40.50.1240">
    <property type="entry name" value="Phosphoglycerate mutase-like"/>
    <property type="match status" value="1"/>
</dbReference>
<dbReference type="PANTHER" id="PTHR20963:SF8">
    <property type="entry name" value="MULTIPLE INOSITOL POLYPHOSPHATE PHOSPHATASE 1"/>
    <property type="match status" value="1"/>
</dbReference>
<protein>
    <recommendedName>
        <fullName evidence="5">Multiple inositol polyphosphate phosphatase 1</fullName>
        <ecNumber evidence="4">3.1.3.62</ecNumber>
        <ecNumber evidence="3">3.1.3.80</ecNumber>
    </recommendedName>
    <alternativeName>
        <fullName evidence="9">2,3-bisphosphoglycerate 3-phosphatase</fullName>
    </alternativeName>
</protein>
<proteinExistence type="inferred from homology"/>
<evidence type="ECO:0000256" key="11">
    <source>
        <dbReference type="ARBA" id="ARBA00043671"/>
    </source>
</evidence>
<comment type="similarity">
    <text evidence="2">Belongs to the histidine acid phosphatase family. MINPP1 subfamily.</text>
</comment>
<dbReference type="EMBL" id="JADIMH010000021">
    <property type="protein sequence ID" value="MBO8466949.1"/>
    <property type="molecule type" value="Genomic_DNA"/>
</dbReference>
<evidence type="ECO:0000256" key="4">
    <source>
        <dbReference type="ARBA" id="ARBA00013040"/>
    </source>
</evidence>
<evidence type="ECO:0000256" key="8">
    <source>
        <dbReference type="ARBA" id="ARBA00023136"/>
    </source>
</evidence>
<feature type="chain" id="PRO_5038585188" description="Multiple inositol polyphosphate phosphatase 1" evidence="14">
    <location>
        <begin position="24"/>
        <end position="455"/>
    </location>
</feature>
<dbReference type="Proteomes" id="UP000823660">
    <property type="component" value="Unassembled WGS sequence"/>
</dbReference>
<evidence type="ECO:0000256" key="9">
    <source>
        <dbReference type="ARBA" id="ARBA00031642"/>
    </source>
</evidence>
<evidence type="ECO:0000256" key="7">
    <source>
        <dbReference type="ARBA" id="ARBA00022801"/>
    </source>
</evidence>
<dbReference type="PANTHER" id="PTHR20963">
    <property type="entry name" value="MULTIPLE INOSITOL POLYPHOSPHATE PHOSPHATASE-RELATED"/>
    <property type="match status" value="1"/>
</dbReference>
<dbReference type="InterPro" id="IPR000560">
    <property type="entry name" value="His_Pase_clade-2"/>
</dbReference>
<dbReference type="GO" id="GO:0016020">
    <property type="term" value="C:membrane"/>
    <property type="evidence" value="ECO:0007669"/>
    <property type="project" value="UniProtKB-SubCell"/>
</dbReference>
<evidence type="ECO:0000313" key="15">
    <source>
        <dbReference type="EMBL" id="MBO8466949.1"/>
    </source>
</evidence>
<keyword evidence="6 14" id="KW-0732">Signal</keyword>
<dbReference type="AlphaFoldDB" id="A0A9D9I6N4"/>
<comment type="catalytic activity">
    <reaction evidence="12">
        <text>1D-myo-inositol hexakisphosphate + H2O = 1D-myo-inositol 1,2,4,5,6-pentakisphosphate + phosphate</text>
        <dbReference type="Rhea" id="RHEA:16989"/>
        <dbReference type="ChEBI" id="CHEBI:15377"/>
        <dbReference type="ChEBI" id="CHEBI:43474"/>
        <dbReference type="ChEBI" id="CHEBI:57798"/>
        <dbReference type="ChEBI" id="CHEBI:58130"/>
        <dbReference type="EC" id="3.1.3.62"/>
    </reaction>
    <physiologicalReaction direction="left-to-right" evidence="12">
        <dbReference type="Rhea" id="RHEA:16990"/>
    </physiologicalReaction>
</comment>
<dbReference type="Pfam" id="PF00328">
    <property type="entry name" value="His_Phos_2"/>
    <property type="match status" value="1"/>
</dbReference>
<comment type="catalytic activity">
    <reaction evidence="10">
        <text>1D-myo-inositol 1,2,5,6-tetrakisphosphate + H2O = 1D-myo-inositol 1,2,6-trisphosphate + phosphate</text>
        <dbReference type="Rhea" id="RHEA:77119"/>
        <dbReference type="ChEBI" id="CHEBI:15377"/>
        <dbReference type="ChEBI" id="CHEBI:43474"/>
        <dbReference type="ChEBI" id="CHEBI:195535"/>
        <dbReference type="ChEBI" id="CHEBI:195537"/>
        <dbReference type="EC" id="3.1.3.62"/>
    </reaction>
    <physiologicalReaction direction="left-to-right" evidence="10">
        <dbReference type="Rhea" id="RHEA:77120"/>
    </physiologicalReaction>
</comment>
<dbReference type="GO" id="GO:0034417">
    <property type="term" value="F:bisphosphoglycerate 3-phosphatase activity"/>
    <property type="evidence" value="ECO:0007669"/>
    <property type="project" value="UniProtKB-EC"/>
</dbReference>
<evidence type="ECO:0000256" key="1">
    <source>
        <dbReference type="ARBA" id="ARBA00004370"/>
    </source>
</evidence>